<accession>A0A0B7FBB6</accession>
<evidence type="ECO:0000313" key="3">
    <source>
        <dbReference type="EMBL" id="CEL54224.1"/>
    </source>
</evidence>
<protein>
    <recommendedName>
        <fullName evidence="5">Transmembrane protein</fullName>
    </recommendedName>
</protein>
<dbReference type="OrthoDB" id="3232245at2759"/>
<keyword evidence="1" id="KW-0812">Transmembrane</keyword>
<dbReference type="EMBL" id="LN679256">
    <property type="protein sequence ID" value="CEL54224.1"/>
    <property type="molecule type" value="Genomic_DNA"/>
</dbReference>
<keyword evidence="1" id="KW-0472">Membrane</keyword>
<feature type="signal peptide" evidence="2">
    <location>
        <begin position="1"/>
        <end position="23"/>
    </location>
</feature>
<dbReference type="AlphaFoldDB" id="A0A0B7FBB6"/>
<organism evidence="3 4">
    <name type="scientific">Thanatephorus cucumeris (strain AG1-IB / isolate 7/3/14)</name>
    <name type="common">Lettuce bottom rot fungus</name>
    <name type="synonym">Rhizoctonia solani</name>
    <dbReference type="NCBI Taxonomy" id="1108050"/>
    <lineage>
        <taxon>Eukaryota</taxon>
        <taxon>Fungi</taxon>
        <taxon>Dikarya</taxon>
        <taxon>Basidiomycota</taxon>
        <taxon>Agaricomycotina</taxon>
        <taxon>Agaricomycetes</taxon>
        <taxon>Cantharellales</taxon>
        <taxon>Ceratobasidiaceae</taxon>
        <taxon>Rhizoctonia</taxon>
        <taxon>Rhizoctonia solani AG-1</taxon>
    </lineage>
</organism>
<feature type="transmembrane region" description="Helical" evidence="1">
    <location>
        <begin position="150"/>
        <end position="170"/>
    </location>
</feature>
<feature type="transmembrane region" description="Helical" evidence="1">
    <location>
        <begin position="119"/>
        <end position="143"/>
    </location>
</feature>
<keyword evidence="2" id="KW-0732">Signal</keyword>
<evidence type="ECO:0000256" key="1">
    <source>
        <dbReference type="SAM" id="Phobius"/>
    </source>
</evidence>
<evidence type="ECO:0000313" key="4">
    <source>
        <dbReference type="Proteomes" id="UP000059188"/>
    </source>
</evidence>
<dbReference type="Proteomes" id="UP000059188">
    <property type="component" value="Unassembled WGS sequence"/>
</dbReference>
<keyword evidence="4" id="KW-1185">Reference proteome</keyword>
<gene>
    <name evidence="3" type="ORF">RSOLAG1IB_11622</name>
</gene>
<keyword evidence="1" id="KW-1133">Transmembrane helix</keyword>
<name>A0A0B7FBB6_THACB</name>
<evidence type="ECO:0000256" key="2">
    <source>
        <dbReference type="SAM" id="SignalP"/>
    </source>
</evidence>
<sequence length="196" mass="20288">MLAFSRITSLLLFVLSLSFLTCALPTSVGHSNALATRDQGAELLKICADLEVDVKAKVDAIAKVDLSVVVLADVQTQVNGIIGTVNTATKAIAAIGLNLDIDVNVRAQIAAHIAVVIKLIVNLCITLIAKLGVTVLLSLLIQVDLCLKGLLIAVKGVVVGLLAVVVELLAGITVKVLADVHLTLIVNILAPLGLAL</sequence>
<feature type="chain" id="PRO_5002113812" description="Transmembrane protein" evidence="2">
    <location>
        <begin position="24"/>
        <end position="196"/>
    </location>
</feature>
<proteinExistence type="predicted"/>
<evidence type="ECO:0008006" key="5">
    <source>
        <dbReference type="Google" id="ProtNLM"/>
    </source>
</evidence>
<dbReference type="STRING" id="1108050.A0A0B7FBB6"/>
<reference evidence="3 4" key="1">
    <citation type="submission" date="2014-11" db="EMBL/GenBank/DDBJ databases">
        <authorList>
            <person name="Wibberg Daniel"/>
        </authorList>
    </citation>
    <scope>NUCLEOTIDE SEQUENCE [LARGE SCALE GENOMIC DNA]</scope>
    <source>
        <strain evidence="3">Rhizoctonia solani AG1-IB 7/3/14</strain>
    </source>
</reference>